<name>A0A1I0NCN6_9BACT</name>
<dbReference type="SUPFAM" id="SSF47781">
    <property type="entry name" value="RuvA domain 2-like"/>
    <property type="match status" value="3"/>
</dbReference>
<dbReference type="AlphaFoldDB" id="A0A1I0NCN6"/>
<sequence>MWRTFIREYLRFSRKERQGIVLLVLAMLLTSYFPDLLFYFQRRPVAGSDDLQAAVQAFEAQLVVKTIDSAEDKPPGKAALFYFDPNTLSIEGWQQLGVSERTAGTIGKYIAKGGRFRTAADLAKIYSLPPVLCAQLMPYVRIAATGFSGRDDPHHRHADPDQRGDFAERQSWRGRAYGDHQRGGRYEADSFQKNHYFRDSSFARYRKKAQPVAIDINAADSAGWQSLPGIGPGFARRIMAFRDRLGGFYAVEQVAECYGLPDSVFQKIQPFLQIGNSSLKKLDLNSSDEKSLADHPYIRYKLARLIVQYRSSHAGFKAVQDLRQLPLVDEIIYRKIEHYIEIKY</sequence>
<dbReference type="Gene3D" id="1.10.150.280">
    <property type="entry name" value="AF1531-like domain"/>
    <property type="match status" value="1"/>
</dbReference>
<evidence type="ECO:0000256" key="2">
    <source>
        <dbReference type="SAM" id="Phobius"/>
    </source>
</evidence>
<dbReference type="OrthoDB" id="981124at2"/>
<dbReference type="GO" id="GO:0015628">
    <property type="term" value="P:protein secretion by the type II secretion system"/>
    <property type="evidence" value="ECO:0007669"/>
    <property type="project" value="TreeGrafter"/>
</dbReference>
<dbReference type="STRING" id="29529.SAMN04488122_0081"/>
<dbReference type="Gene3D" id="1.10.150.320">
    <property type="entry name" value="Photosystem II 12 kDa extrinsic protein"/>
    <property type="match status" value="1"/>
</dbReference>
<protein>
    <submittedName>
        <fullName evidence="3">DNA uptake protein ComE</fullName>
    </submittedName>
</protein>
<dbReference type="RefSeq" id="WP_089889045.1">
    <property type="nucleotide sequence ID" value="NZ_FOJG01000001.1"/>
</dbReference>
<gene>
    <name evidence="3" type="ORF">SAMN04488122_0081</name>
</gene>
<dbReference type="InterPro" id="IPR051675">
    <property type="entry name" value="Endo/Exo/Phosphatase_dom_1"/>
</dbReference>
<dbReference type="Pfam" id="PF12836">
    <property type="entry name" value="HHH_3"/>
    <property type="match status" value="2"/>
</dbReference>
<dbReference type="InterPro" id="IPR010994">
    <property type="entry name" value="RuvA_2-like"/>
</dbReference>
<dbReference type="GO" id="GO:0015627">
    <property type="term" value="C:type II protein secretion system complex"/>
    <property type="evidence" value="ECO:0007669"/>
    <property type="project" value="TreeGrafter"/>
</dbReference>
<dbReference type="Proteomes" id="UP000199310">
    <property type="component" value="Unassembled WGS sequence"/>
</dbReference>
<dbReference type="PANTHER" id="PTHR21180">
    <property type="entry name" value="ENDONUCLEASE/EXONUCLEASE/PHOSPHATASE FAMILY DOMAIN-CONTAINING PROTEIN 1"/>
    <property type="match status" value="1"/>
</dbReference>
<keyword evidence="2" id="KW-1133">Transmembrane helix</keyword>
<feature type="region of interest" description="Disordered" evidence="1">
    <location>
        <begin position="150"/>
        <end position="184"/>
    </location>
</feature>
<keyword evidence="4" id="KW-1185">Reference proteome</keyword>
<keyword evidence="2" id="KW-0472">Membrane</keyword>
<reference evidence="4" key="1">
    <citation type="submission" date="2016-10" db="EMBL/GenBank/DDBJ databases">
        <authorList>
            <person name="Varghese N."/>
            <person name="Submissions S."/>
        </authorList>
    </citation>
    <scope>NUCLEOTIDE SEQUENCE [LARGE SCALE GENOMIC DNA]</scope>
    <source>
        <strain evidence="4">DSM 3695</strain>
    </source>
</reference>
<accession>A0A1I0NCN6</accession>
<proteinExistence type="predicted"/>
<evidence type="ECO:0000256" key="1">
    <source>
        <dbReference type="SAM" id="MobiDB-lite"/>
    </source>
</evidence>
<dbReference type="EMBL" id="FOJG01000001">
    <property type="protein sequence ID" value="SEV98688.1"/>
    <property type="molecule type" value="Genomic_DNA"/>
</dbReference>
<feature type="transmembrane region" description="Helical" evidence="2">
    <location>
        <begin position="20"/>
        <end position="40"/>
    </location>
</feature>
<evidence type="ECO:0000313" key="4">
    <source>
        <dbReference type="Proteomes" id="UP000199310"/>
    </source>
</evidence>
<keyword evidence="2" id="KW-0812">Transmembrane</keyword>
<dbReference type="PANTHER" id="PTHR21180:SF32">
    <property type="entry name" value="ENDONUCLEASE_EXONUCLEASE_PHOSPHATASE FAMILY DOMAIN-CONTAINING PROTEIN 1"/>
    <property type="match status" value="1"/>
</dbReference>
<evidence type="ECO:0000313" key="3">
    <source>
        <dbReference type="EMBL" id="SEV98688.1"/>
    </source>
</evidence>
<organism evidence="3 4">
    <name type="scientific">Chitinophaga arvensicola</name>
    <dbReference type="NCBI Taxonomy" id="29529"/>
    <lineage>
        <taxon>Bacteria</taxon>
        <taxon>Pseudomonadati</taxon>
        <taxon>Bacteroidota</taxon>
        <taxon>Chitinophagia</taxon>
        <taxon>Chitinophagales</taxon>
        <taxon>Chitinophagaceae</taxon>
        <taxon>Chitinophaga</taxon>
    </lineage>
</organism>